<keyword evidence="3" id="KW-1185">Reference proteome</keyword>
<sequence length="52" mass="5513">MDPFLERIGNGQCVPVAEPFLADLADDRTTAVGPPTRRATRSVGPTATAEED</sequence>
<organism evidence="2 3">
    <name type="scientific">Micromonospora yangpuensis</name>
    <dbReference type="NCBI Taxonomy" id="683228"/>
    <lineage>
        <taxon>Bacteria</taxon>
        <taxon>Bacillati</taxon>
        <taxon>Actinomycetota</taxon>
        <taxon>Actinomycetes</taxon>
        <taxon>Micromonosporales</taxon>
        <taxon>Micromonosporaceae</taxon>
        <taxon>Micromonospora</taxon>
    </lineage>
</organism>
<dbReference type="STRING" id="683228.GA0070617_2136"/>
<evidence type="ECO:0000313" key="2">
    <source>
        <dbReference type="EMBL" id="SCL52635.1"/>
    </source>
</evidence>
<proteinExistence type="predicted"/>
<accession>A0A1C6UEV0</accession>
<protein>
    <submittedName>
        <fullName evidence="2">Uncharacterized protein</fullName>
    </submittedName>
</protein>
<evidence type="ECO:0000313" key="3">
    <source>
        <dbReference type="Proteomes" id="UP000198937"/>
    </source>
</evidence>
<gene>
    <name evidence="2" type="ORF">GA0070617_2136</name>
</gene>
<dbReference type="Proteomes" id="UP000198937">
    <property type="component" value="Unassembled WGS sequence"/>
</dbReference>
<name>A0A1C6UEV0_9ACTN</name>
<dbReference type="AlphaFoldDB" id="A0A1C6UEV0"/>
<evidence type="ECO:0000256" key="1">
    <source>
        <dbReference type="SAM" id="MobiDB-lite"/>
    </source>
</evidence>
<reference evidence="2 3" key="1">
    <citation type="submission" date="2016-06" db="EMBL/GenBank/DDBJ databases">
        <authorList>
            <person name="Kjaerup R.B."/>
            <person name="Dalgaard T.S."/>
            <person name="Juul-Madsen H.R."/>
        </authorList>
    </citation>
    <scope>NUCLEOTIDE SEQUENCE [LARGE SCALE GENOMIC DNA]</scope>
    <source>
        <strain evidence="2 3">DSM 45577</strain>
    </source>
</reference>
<feature type="region of interest" description="Disordered" evidence="1">
    <location>
        <begin position="27"/>
        <end position="52"/>
    </location>
</feature>
<dbReference type="EMBL" id="FMIA01000002">
    <property type="protein sequence ID" value="SCL52635.1"/>
    <property type="molecule type" value="Genomic_DNA"/>
</dbReference>